<dbReference type="PANTHER" id="PTHR37157:SF2">
    <property type="entry name" value="EB DOMAIN-CONTAINING PROTEIN-RELATED"/>
    <property type="match status" value="1"/>
</dbReference>
<dbReference type="VEuPathDB" id="VectorBase:CQUJHB007359"/>
<dbReference type="VEuPathDB" id="VectorBase:CPIJ005087"/>
<dbReference type="PANTHER" id="PTHR37157">
    <property type="entry name" value="PRION-LIKE-(Q/N-RICH) DOMAIN-BEARING PROTEIN 25"/>
    <property type="match status" value="1"/>
</dbReference>
<evidence type="ECO:0000256" key="1">
    <source>
        <dbReference type="SAM" id="SignalP"/>
    </source>
</evidence>
<dbReference type="SMART" id="SM00289">
    <property type="entry name" value="WR1"/>
    <property type="match status" value="6"/>
</dbReference>
<proteinExistence type="predicted"/>
<evidence type="ECO:0000313" key="3">
    <source>
        <dbReference type="EnsemblMetazoa" id="CPIJ005087-PA"/>
    </source>
</evidence>
<dbReference type="KEGG" id="cqu:CpipJ_CPIJ005087"/>
<keyword evidence="4" id="KW-1185">Reference proteome</keyword>
<organism>
    <name type="scientific">Culex quinquefasciatus</name>
    <name type="common">Southern house mosquito</name>
    <name type="synonym">Culex pungens</name>
    <dbReference type="NCBI Taxonomy" id="7176"/>
    <lineage>
        <taxon>Eukaryota</taxon>
        <taxon>Metazoa</taxon>
        <taxon>Ecdysozoa</taxon>
        <taxon>Arthropoda</taxon>
        <taxon>Hexapoda</taxon>
        <taxon>Insecta</taxon>
        <taxon>Pterygota</taxon>
        <taxon>Neoptera</taxon>
        <taxon>Endopterygota</taxon>
        <taxon>Diptera</taxon>
        <taxon>Nematocera</taxon>
        <taxon>Culicoidea</taxon>
        <taxon>Culicidae</taxon>
        <taxon>Culicinae</taxon>
        <taxon>Culicini</taxon>
        <taxon>Culex</taxon>
        <taxon>Culex</taxon>
    </lineage>
</organism>
<dbReference type="eggNOG" id="ENOG502S2WU">
    <property type="taxonomic scope" value="Eukaryota"/>
</dbReference>
<dbReference type="EMBL" id="DS231902">
    <property type="protein sequence ID" value="EDS45044.1"/>
    <property type="molecule type" value="Genomic_DNA"/>
</dbReference>
<evidence type="ECO:0000313" key="2">
    <source>
        <dbReference type="EMBL" id="EDS45044.1"/>
    </source>
</evidence>
<dbReference type="InParanoid" id="B0WDW3"/>
<dbReference type="Proteomes" id="UP000002320">
    <property type="component" value="Unassembled WGS sequence"/>
</dbReference>
<feature type="signal peptide" evidence="1">
    <location>
        <begin position="1"/>
        <end position="23"/>
    </location>
</feature>
<reference evidence="3" key="2">
    <citation type="submission" date="2021-02" db="UniProtKB">
        <authorList>
            <consortium name="EnsemblMetazoa"/>
        </authorList>
    </citation>
    <scope>IDENTIFICATION</scope>
    <source>
        <strain evidence="3">JHB</strain>
    </source>
</reference>
<sequence>MRATVVFPLWIVLLVVLAEPTRAINLRKSLQTFNLTEEADETPKNRSARQLMATPCGYRPQGACPYTQPIICPPGSNLENGRCIVRQTYCPSGYQLIGNQCQQPVCPTGYQMYNNMCHRIPAELSTPCTKDTKVPTCATNYTFTGTQCMKQESQPSVTKTSTSTNIAPLVCLQGYTLSQDKCIRYDREPARCYRGELRLGDCVVDAECPVQFRMDEYGRCVSVVDVPAICPNGTVLNGGVCQYPNPICPGNYTSINGRCVLEHSVPVQCKGSSRFVDNYCVVSEPTCPSGFTLNNSQCVQTRQDQARCPPGSYMQGRQCITKEVRCSSGVLQDGYCVEHDRQPIRCPPGSRFERGYCVSDQPLCRVDYEYDQRYGQCVKYDRRPAICDKGFRYTEGECVSERVSCDADYTIKNGECVRVEHSVEKCPSGSYLLHGRCVQSTPSCDRGFELKDGICVMQDQMAPICPDGSYYRDGYCRLAGGQACSAGFVLKDSQCVREQSAQPGCPSGFVYKRGYCLAQPTCDSGRLQQDVCVGSARCDQGYQMISGQCSRPDHIPAQCPHGFFIDYNRCVSKDLICPSEYRIEREECVRDRHDAVSCPAGSTLQGNVCVAGQPICEPGFKAQLGACVKHTYQMPQCPAQTVMMGSYCVRNPECPTDYRFTGGVCVKLQYATIHCTVGTLLDGKCIAPGPNCPDDYNFVENHCIQNRYESPSCPDRSRLAQNYCVVDRPQCPEGFKYSSSMCIRAISVAATCPPNYTLREERCVTDRVVTLQTCPNGYSLQGSLCVKVEYTAVSCPAGYNLEMGLCAKTVCSDPVQPVAPIAPLPDVGFPVPYPGQTIGSQIIAGQAISPGPIISTVTTTDPRPVDVAITDSDIFDDFFANLGNTNLNYVGSSVGSTASWQEIDSAPLVISNETREQVHSFNEESVVAVPVQAEFYSCTVISPKICTKYDDEWSCTNKHFENIKSRYCREGQNITLTVESTDYDDENEVLVMPVRTDEADEEYTEDNGDEEAEYDCSDCTGGDYDCSKSCYDYCPGCNHYLNVNDFCGEEPKPTEGCSREDGCRGDYCVD</sequence>
<keyword evidence="1" id="KW-0732">Signal</keyword>
<dbReference type="InterPro" id="IPR006150">
    <property type="entry name" value="Cys_repeat_1"/>
</dbReference>
<accession>B0WDW3</accession>
<dbReference type="OMA" id="IFKDGRC"/>
<dbReference type="InterPro" id="IPR009030">
    <property type="entry name" value="Growth_fac_rcpt_cys_sf"/>
</dbReference>
<feature type="chain" id="PRO_5011407898" evidence="1">
    <location>
        <begin position="24"/>
        <end position="1070"/>
    </location>
</feature>
<dbReference type="OrthoDB" id="7250310at2759"/>
<dbReference type="EnsemblMetazoa" id="CPIJ005087-RA">
    <property type="protein sequence ID" value="CPIJ005087-PA"/>
    <property type="gene ID" value="CPIJ005087"/>
</dbReference>
<dbReference type="AlphaFoldDB" id="B0WDW3"/>
<dbReference type="HOGENOM" id="CLU_266600_0_0_1"/>
<protein>
    <submittedName>
        <fullName evidence="2 3">Cell wall cysteine-rich protein</fullName>
    </submittedName>
</protein>
<name>B0WDW3_CULQU</name>
<gene>
    <name evidence="3" type="primary">6036922</name>
    <name evidence="2" type="ORF">CpipJ_CPIJ005087</name>
</gene>
<reference evidence="2" key="1">
    <citation type="submission" date="2007-03" db="EMBL/GenBank/DDBJ databases">
        <title>Annotation of Culex pipiens quinquefasciatus.</title>
        <authorList>
            <consortium name="The Broad Institute Genome Sequencing Platform"/>
            <person name="Atkinson P.W."/>
            <person name="Hemingway J."/>
            <person name="Christensen B.M."/>
            <person name="Higgs S."/>
            <person name="Kodira C."/>
            <person name="Hannick L."/>
            <person name="Megy K."/>
            <person name="O'Leary S."/>
            <person name="Pearson M."/>
            <person name="Haas B.J."/>
            <person name="Mauceli E."/>
            <person name="Wortman J.R."/>
            <person name="Lee N.H."/>
            <person name="Guigo R."/>
            <person name="Stanke M."/>
            <person name="Alvarado L."/>
            <person name="Amedeo P."/>
            <person name="Antoine C.H."/>
            <person name="Arensburger P."/>
            <person name="Bidwell S.L."/>
            <person name="Crawford M."/>
            <person name="Camaro F."/>
            <person name="Devon K."/>
            <person name="Engels R."/>
            <person name="Hammond M."/>
            <person name="Howarth C."/>
            <person name="Koehrsen M."/>
            <person name="Lawson D."/>
            <person name="Montgomery P."/>
            <person name="Nene V."/>
            <person name="Nusbaum C."/>
            <person name="Puiu D."/>
            <person name="Romero-Severson J."/>
            <person name="Severson D.W."/>
            <person name="Shumway M."/>
            <person name="Sisk P."/>
            <person name="Stolte C."/>
            <person name="Zeng Q."/>
            <person name="Eisenstadt E."/>
            <person name="Fraser-Liggett C."/>
            <person name="Strausberg R."/>
            <person name="Galagan J."/>
            <person name="Birren B."/>
            <person name="Collins F.H."/>
        </authorList>
    </citation>
    <scope>NUCLEOTIDE SEQUENCE [LARGE SCALE GENOMIC DNA]</scope>
    <source>
        <strain evidence="2">JHB</strain>
    </source>
</reference>
<evidence type="ECO:0000313" key="4">
    <source>
        <dbReference type="Proteomes" id="UP000002320"/>
    </source>
</evidence>
<dbReference type="SUPFAM" id="SSF57184">
    <property type="entry name" value="Growth factor receptor domain"/>
    <property type="match status" value="2"/>
</dbReference>